<name>A0ABP8RS01_9PSEU</name>
<dbReference type="Proteomes" id="UP001501598">
    <property type="component" value="Unassembled WGS sequence"/>
</dbReference>
<dbReference type="InterPro" id="IPR003439">
    <property type="entry name" value="ABC_transporter-like_ATP-bd"/>
</dbReference>
<evidence type="ECO:0000256" key="5">
    <source>
        <dbReference type="ARBA" id="ARBA00022970"/>
    </source>
</evidence>
<protein>
    <submittedName>
        <fullName evidence="7">ABC transporter ATP-binding protein</fullName>
    </submittedName>
</protein>
<keyword evidence="5" id="KW-0029">Amino-acid transport</keyword>
<dbReference type="RefSeq" id="WP_345416186.1">
    <property type="nucleotide sequence ID" value="NZ_BAABGT010000030.1"/>
</dbReference>
<evidence type="ECO:0000256" key="1">
    <source>
        <dbReference type="ARBA" id="ARBA00005417"/>
    </source>
</evidence>
<evidence type="ECO:0000313" key="8">
    <source>
        <dbReference type="Proteomes" id="UP001501598"/>
    </source>
</evidence>
<dbReference type="PANTHER" id="PTHR43820:SF4">
    <property type="entry name" value="HIGH-AFFINITY BRANCHED-CHAIN AMINO ACID TRANSPORT ATP-BINDING PROTEIN LIVF"/>
    <property type="match status" value="1"/>
</dbReference>
<evidence type="ECO:0000256" key="4">
    <source>
        <dbReference type="ARBA" id="ARBA00022840"/>
    </source>
</evidence>
<evidence type="ECO:0000259" key="6">
    <source>
        <dbReference type="PROSITE" id="PS50893"/>
    </source>
</evidence>
<dbReference type="InterPro" id="IPR003593">
    <property type="entry name" value="AAA+_ATPase"/>
</dbReference>
<comment type="similarity">
    <text evidence="1">Belongs to the ABC transporter superfamily.</text>
</comment>
<dbReference type="InterPro" id="IPR017871">
    <property type="entry name" value="ABC_transporter-like_CS"/>
</dbReference>
<keyword evidence="4 7" id="KW-0067">ATP-binding</keyword>
<dbReference type="SUPFAM" id="SSF52540">
    <property type="entry name" value="P-loop containing nucleoside triphosphate hydrolases"/>
    <property type="match status" value="1"/>
</dbReference>
<organism evidence="7 8">
    <name type="scientific">Pseudonocardia xishanensis</name>
    <dbReference type="NCBI Taxonomy" id="630995"/>
    <lineage>
        <taxon>Bacteria</taxon>
        <taxon>Bacillati</taxon>
        <taxon>Actinomycetota</taxon>
        <taxon>Actinomycetes</taxon>
        <taxon>Pseudonocardiales</taxon>
        <taxon>Pseudonocardiaceae</taxon>
        <taxon>Pseudonocardia</taxon>
    </lineage>
</organism>
<dbReference type="GO" id="GO:0005524">
    <property type="term" value="F:ATP binding"/>
    <property type="evidence" value="ECO:0007669"/>
    <property type="project" value="UniProtKB-KW"/>
</dbReference>
<comment type="caution">
    <text evidence="7">The sequence shown here is derived from an EMBL/GenBank/DDBJ whole genome shotgun (WGS) entry which is preliminary data.</text>
</comment>
<evidence type="ECO:0000256" key="2">
    <source>
        <dbReference type="ARBA" id="ARBA00022448"/>
    </source>
</evidence>
<keyword evidence="8" id="KW-1185">Reference proteome</keyword>
<dbReference type="PROSITE" id="PS00211">
    <property type="entry name" value="ABC_TRANSPORTER_1"/>
    <property type="match status" value="1"/>
</dbReference>
<dbReference type="InterPro" id="IPR027417">
    <property type="entry name" value="P-loop_NTPase"/>
</dbReference>
<dbReference type="EMBL" id="BAABGT010000030">
    <property type="protein sequence ID" value="GAA4545107.1"/>
    <property type="molecule type" value="Genomic_DNA"/>
</dbReference>
<keyword evidence="3" id="KW-0547">Nucleotide-binding</keyword>
<accession>A0ABP8RS01</accession>
<dbReference type="CDD" id="cd03224">
    <property type="entry name" value="ABC_TM1139_LivF_branched"/>
    <property type="match status" value="1"/>
</dbReference>
<dbReference type="PROSITE" id="PS50893">
    <property type="entry name" value="ABC_TRANSPORTER_2"/>
    <property type="match status" value="1"/>
</dbReference>
<dbReference type="SMART" id="SM00382">
    <property type="entry name" value="AAA"/>
    <property type="match status" value="1"/>
</dbReference>
<evidence type="ECO:0000313" key="7">
    <source>
        <dbReference type="EMBL" id="GAA4545107.1"/>
    </source>
</evidence>
<reference evidence="8" key="1">
    <citation type="journal article" date="2019" name="Int. J. Syst. Evol. Microbiol.">
        <title>The Global Catalogue of Microorganisms (GCM) 10K type strain sequencing project: providing services to taxonomists for standard genome sequencing and annotation.</title>
        <authorList>
            <consortium name="The Broad Institute Genomics Platform"/>
            <consortium name="The Broad Institute Genome Sequencing Center for Infectious Disease"/>
            <person name="Wu L."/>
            <person name="Ma J."/>
        </authorList>
    </citation>
    <scope>NUCLEOTIDE SEQUENCE [LARGE SCALE GENOMIC DNA]</scope>
    <source>
        <strain evidence="8">JCM 17906</strain>
    </source>
</reference>
<proteinExistence type="inferred from homology"/>
<evidence type="ECO:0000256" key="3">
    <source>
        <dbReference type="ARBA" id="ARBA00022741"/>
    </source>
</evidence>
<sequence length="248" mass="26071">MTEPGRAALAVRDLATGYGDLRVVRNVSFEVHPGRVTALLGRNGAGKTSTLRAVAGLNPVSAGTVQLDGADISKLATHRRIRLGIAFVQEGKRVLHRQTVEQNLLLGGFGHSRRRSALASSVDEIYELFPMLADRRGLLAGALSGGQQQMLAIGTALMTRPRVLLLDEPSGGLAPVVVAEVLDRITELKTTGLAILLVEQAVEAALRVADDVAVLESGRVALAGSAPDLDDLELLRGAYFGTTPSTGP</sequence>
<dbReference type="PANTHER" id="PTHR43820">
    <property type="entry name" value="HIGH-AFFINITY BRANCHED-CHAIN AMINO ACID TRANSPORT ATP-BINDING PROTEIN LIVF"/>
    <property type="match status" value="1"/>
</dbReference>
<dbReference type="InterPro" id="IPR052156">
    <property type="entry name" value="BCAA_Transport_ATP-bd_LivF"/>
</dbReference>
<dbReference type="Gene3D" id="3.40.50.300">
    <property type="entry name" value="P-loop containing nucleotide triphosphate hydrolases"/>
    <property type="match status" value="1"/>
</dbReference>
<keyword evidence="2" id="KW-0813">Transport</keyword>
<gene>
    <name evidence="7" type="ORF">GCM10023175_24320</name>
</gene>
<dbReference type="Pfam" id="PF00005">
    <property type="entry name" value="ABC_tran"/>
    <property type="match status" value="1"/>
</dbReference>
<feature type="domain" description="ABC transporter" evidence="6">
    <location>
        <begin position="9"/>
        <end position="242"/>
    </location>
</feature>